<evidence type="ECO:0000313" key="1">
    <source>
        <dbReference type="EMBL" id="SIT20568.1"/>
    </source>
</evidence>
<name>A0A173MD58_9BACT</name>
<dbReference type="OrthoDB" id="675831at2"/>
<dbReference type="Proteomes" id="UP000186917">
    <property type="component" value="Unassembled WGS sequence"/>
</dbReference>
<gene>
    <name evidence="1" type="ORF">SAMN05421788_10528</name>
</gene>
<keyword evidence="2" id="KW-1185">Reference proteome</keyword>
<proteinExistence type="predicted"/>
<dbReference type="EMBL" id="FTOR01000005">
    <property type="protein sequence ID" value="SIT20568.1"/>
    <property type="molecule type" value="Genomic_DNA"/>
</dbReference>
<protein>
    <submittedName>
        <fullName evidence="1">Uncharacterized protein</fullName>
    </submittedName>
</protein>
<accession>A0A173MD58</accession>
<reference evidence="2" key="1">
    <citation type="submission" date="2017-01" db="EMBL/GenBank/DDBJ databases">
        <authorList>
            <person name="Varghese N."/>
            <person name="Submissions S."/>
        </authorList>
    </citation>
    <scope>NUCLEOTIDE SEQUENCE [LARGE SCALE GENOMIC DNA]</scope>
    <source>
        <strain evidence="2">DSM 21054</strain>
    </source>
</reference>
<dbReference type="KEGG" id="fln:FLA_1531"/>
<dbReference type="RefSeq" id="WP_076379887.1">
    <property type="nucleotide sequence ID" value="NZ_AP017422.1"/>
</dbReference>
<dbReference type="STRING" id="477680.SAMN05421788_10528"/>
<organism evidence="1 2">
    <name type="scientific">Filimonas lacunae</name>
    <dbReference type="NCBI Taxonomy" id="477680"/>
    <lineage>
        <taxon>Bacteria</taxon>
        <taxon>Pseudomonadati</taxon>
        <taxon>Bacteroidota</taxon>
        <taxon>Chitinophagia</taxon>
        <taxon>Chitinophagales</taxon>
        <taxon>Chitinophagaceae</taxon>
        <taxon>Filimonas</taxon>
    </lineage>
</organism>
<evidence type="ECO:0000313" key="2">
    <source>
        <dbReference type="Proteomes" id="UP000186917"/>
    </source>
</evidence>
<dbReference type="AlphaFoldDB" id="A0A173MD58"/>
<sequence length="91" mass="10193">MTVADTYALLSSRSFYEKNGTKKFRFDARGLIIDRCASVPFFIYEESGSCYISISPGVFLESDLRIDCAHADGCTFHFYGKETGLEALVLE</sequence>